<dbReference type="Proteomes" id="UP000887580">
    <property type="component" value="Unplaced"/>
</dbReference>
<accession>A0AC35GL04</accession>
<reference evidence="2" key="1">
    <citation type="submission" date="2022-11" db="UniProtKB">
        <authorList>
            <consortium name="WormBaseParasite"/>
        </authorList>
    </citation>
    <scope>IDENTIFICATION</scope>
</reference>
<name>A0AC35GL04_9BILA</name>
<sequence>MMETELSQTTTKTSEANTTLWIVFGVGIFIIFAVIIIGFGYCCYRTQIQKKPLFGKKNDVQQKAFIPKASKKANVYEEKTADEKEVVAKPEPSKESTVAKEKQPKPAKKKLPKEKKAPVVVPNPTKEVTQENGTKEDAQPKKNVSIEPTLEAPTTEASVVQKSVVQQKQKQPGNPPRVSVPKKVILPATKSINAPKSKSHSNKNYSLSSRHKVGTQIMVVSSLDTENDETQNSTDASEKLRKKEPAGGRKKGSKKRQ</sequence>
<evidence type="ECO:0000313" key="1">
    <source>
        <dbReference type="Proteomes" id="UP000887580"/>
    </source>
</evidence>
<dbReference type="WBParaSite" id="PS1159_v2.g6092.t1">
    <property type="protein sequence ID" value="PS1159_v2.g6092.t1"/>
    <property type="gene ID" value="PS1159_v2.g6092"/>
</dbReference>
<evidence type="ECO:0000313" key="2">
    <source>
        <dbReference type="WBParaSite" id="PS1159_v2.g6092.t1"/>
    </source>
</evidence>
<protein>
    <submittedName>
        <fullName evidence="2">Uncharacterized protein</fullName>
    </submittedName>
</protein>
<organism evidence="1 2">
    <name type="scientific">Panagrolaimus sp. PS1159</name>
    <dbReference type="NCBI Taxonomy" id="55785"/>
    <lineage>
        <taxon>Eukaryota</taxon>
        <taxon>Metazoa</taxon>
        <taxon>Ecdysozoa</taxon>
        <taxon>Nematoda</taxon>
        <taxon>Chromadorea</taxon>
        <taxon>Rhabditida</taxon>
        <taxon>Tylenchina</taxon>
        <taxon>Panagrolaimomorpha</taxon>
        <taxon>Panagrolaimoidea</taxon>
        <taxon>Panagrolaimidae</taxon>
        <taxon>Panagrolaimus</taxon>
    </lineage>
</organism>
<proteinExistence type="predicted"/>